<dbReference type="SUPFAM" id="SSF50494">
    <property type="entry name" value="Trypsin-like serine proteases"/>
    <property type="match status" value="1"/>
</dbReference>
<evidence type="ECO:0000313" key="7">
    <source>
        <dbReference type="Proteomes" id="UP000069940"/>
    </source>
</evidence>
<dbReference type="InterPro" id="IPR001314">
    <property type="entry name" value="Peptidase_S1A"/>
</dbReference>
<evidence type="ECO:0000256" key="4">
    <source>
        <dbReference type="SAM" id="SignalP"/>
    </source>
</evidence>
<dbReference type="InterPro" id="IPR051487">
    <property type="entry name" value="Ser/Thr_Proteases_Immune/Dev"/>
</dbReference>
<proteinExistence type="inferred from homology"/>
<dbReference type="SMART" id="SM00020">
    <property type="entry name" value="Tryp_SPc"/>
    <property type="match status" value="1"/>
</dbReference>
<protein>
    <recommendedName>
        <fullName evidence="5">Peptidase S1 domain-containing protein</fullName>
    </recommendedName>
</protein>
<keyword evidence="1" id="KW-1015">Disulfide bond</keyword>
<reference evidence="6" key="2">
    <citation type="submission" date="2025-05" db="UniProtKB">
        <authorList>
            <consortium name="EnsemblMetazoa"/>
        </authorList>
    </citation>
    <scope>IDENTIFICATION</scope>
    <source>
        <strain evidence="6">Foshan</strain>
    </source>
</reference>
<feature type="chain" id="PRO_5045825799" description="Peptidase S1 domain-containing protein" evidence="4">
    <location>
        <begin position="17"/>
        <end position="393"/>
    </location>
</feature>
<dbReference type="PANTHER" id="PTHR24256">
    <property type="entry name" value="TRYPTASE-RELATED"/>
    <property type="match status" value="1"/>
</dbReference>
<keyword evidence="7" id="KW-1185">Reference proteome</keyword>
<dbReference type="InterPro" id="IPR018114">
    <property type="entry name" value="TRYPSIN_HIS"/>
</dbReference>
<dbReference type="EnsemblMetazoa" id="AALFPA23_012552.R18006">
    <property type="protein sequence ID" value="AALFPA23_012552.P18006"/>
    <property type="gene ID" value="AALFPA23_012552"/>
</dbReference>
<organism evidence="6 7">
    <name type="scientific">Aedes albopictus</name>
    <name type="common">Asian tiger mosquito</name>
    <name type="synonym">Stegomyia albopicta</name>
    <dbReference type="NCBI Taxonomy" id="7160"/>
    <lineage>
        <taxon>Eukaryota</taxon>
        <taxon>Metazoa</taxon>
        <taxon>Ecdysozoa</taxon>
        <taxon>Arthropoda</taxon>
        <taxon>Hexapoda</taxon>
        <taxon>Insecta</taxon>
        <taxon>Pterygota</taxon>
        <taxon>Neoptera</taxon>
        <taxon>Endopterygota</taxon>
        <taxon>Diptera</taxon>
        <taxon>Nematocera</taxon>
        <taxon>Culicoidea</taxon>
        <taxon>Culicidae</taxon>
        <taxon>Culicinae</taxon>
        <taxon>Aedini</taxon>
        <taxon>Aedes</taxon>
        <taxon>Stegomyia</taxon>
    </lineage>
</organism>
<accession>A0ABM1YVN8</accession>
<dbReference type="InterPro" id="IPR001254">
    <property type="entry name" value="Trypsin_dom"/>
</dbReference>
<evidence type="ECO:0000256" key="1">
    <source>
        <dbReference type="ARBA" id="ARBA00023157"/>
    </source>
</evidence>
<keyword evidence="2" id="KW-0325">Glycoprotein</keyword>
<keyword evidence="4" id="KW-0732">Signal</keyword>
<dbReference type="PRINTS" id="PR00722">
    <property type="entry name" value="CHYMOTRYPSIN"/>
</dbReference>
<comment type="similarity">
    <text evidence="3">Belongs to the peptidase S1 family. CLIP subfamily.</text>
</comment>
<feature type="domain" description="Peptidase S1" evidence="5">
    <location>
        <begin position="102"/>
        <end position="353"/>
    </location>
</feature>
<dbReference type="InterPro" id="IPR043504">
    <property type="entry name" value="Peptidase_S1_PA_chymotrypsin"/>
</dbReference>
<evidence type="ECO:0000256" key="3">
    <source>
        <dbReference type="ARBA" id="ARBA00024195"/>
    </source>
</evidence>
<evidence type="ECO:0000313" key="6">
    <source>
        <dbReference type="EnsemblMetazoa" id="AALFPA23_012552.P18006"/>
    </source>
</evidence>
<dbReference type="Gene3D" id="2.40.10.10">
    <property type="entry name" value="Trypsin-like serine proteases"/>
    <property type="match status" value="2"/>
</dbReference>
<dbReference type="RefSeq" id="XP_019549316.3">
    <property type="nucleotide sequence ID" value="XM_019693771.3"/>
</dbReference>
<dbReference type="PROSITE" id="PS00134">
    <property type="entry name" value="TRYPSIN_HIS"/>
    <property type="match status" value="1"/>
</dbReference>
<sequence>MKPIVLVGICIQLVSGWKLKNEVYDIQNCTHNQLCLRMQDCPDYRKYVHKPKKWPIEMTICNQEQIGKQALITSVCCPTTLNDKQCGINSESPKLNVVVKRISHGEEAKPSQFPWMALLLDRTGVFFCGGTLITNRFVLTAAHCVWSKKKISVRLGENQISQKTDCIHHGRRRRHAYTPLDIKVQKCTIHPKYHLRQKRNDIAVLRLEEEVSFSDSIRPICIPGRGKEELSPIPSQFLVVGGGLTENNKASDLLKYAEVSAMSLEKCKNIVKQSNREVKLDETYVCTAGSNQEKHRKGDSGGPLQFKSRISYYWRYVQHGVVSFGIQGGGKCDNTGIYTRVDKYADWIHKVVHSHRKNEDFKPLVANRRKQLHKSNKKTMKTKEVITTYDFTG</sequence>
<name>A0ABM1YVN8_AEDAL</name>
<dbReference type="InterPro" id="IPR009003">
    <property type="entry name" value="Peptidase_S1_PA"/>
</dbReference>
<dbReference type="Pfam" id="PF00089">
    <property type="entry name" value="Trypsin"/>
    <property type="match status" value="1"/>
</dbReference>
<dbReference type="CDD" id="cd00190">
    <property type="entry name" value="Tryp_SPc"/>
    <property type="match status" value="1"/>
</dbReference>
<dbReference type="PROSITE" id="PS50240">
    <property type="entry name" value="TRYPSIN_DOM"/>
    <property type="match status" value="1"/>
</dbReference>
<dbReference type="GeneID" id="109419552"/>
<evidence type="ECO:0000256" key="2">
    <source>
        <dbReference type="ARBA" id="ARBA00023180"/>
    </source>
</evidence>
<reference evidence="7" key="1">
    <citation type="journal article" date="2015" name="Proc. Natl. Acad. Sci. U.S.A.">
        <title>Genome sequence of the Asian Tiger mosquito, Aedes albopictus, reveals insights into its biology, genetics, and evolution.</title>
        <authorList>
            <person name="Chen X.G."/>
            <person name="Jiang X."/>
            <person name="Gu J."/>
            <person name="Xu M."/>
            <person name="Wu Y."/>
            <person name="Deng Y."/>
            <person name="Zhang C."/>
            <person name="Bonizzoni M."/>
            <person name="Dermauw W."/>
            <person name="Vontas J."/>
            <person name="Armbruster P."/>
            <person name="Huang X."/>
            <person name="Yang Y."/>
            <person name="Zhang H."/>
            <person name="He W."/>
            <person name="Peng H."/>
            <person name="Liu Y."/>
            <person name="Wu K."/>
            <person name="Chen J."/>
            <person name="Lirakis M."/>
            <person name="Topalis P."/>
            <person name="Van Leeuwen T."/>
            <person name="Hall A.B."/>
            <person name="Jiang X."/>
            <person name="Thorpe C."/>
            <person name="Mueller R.L."/>
            <person name="Sun C."/>
            <person name="Waterhouse R.M."/>
            <person name="Yan G."/>
            <person name="Tu Z.J."/>
            <person name="Fang X."/>
            <person name="James A.A."/>
        </authorList>
    </citation>
    <scope>NUCLEOTIDE SEQUENCE [LARGE SCALE GENOMIC DNA]</scope>
    <source>
        <strain evidence="7">Foshan</strain>
    </source>
</reference>
<evidence type="ECO:0000259" key="5">
    <source>
        <dbReference type="PROSITE" id="PS50240"/>
    </source>
</evidence>
<dbReference type="Proteomes" id="UP000069940">
    <property type="component" value="Unassembled WGS sequence"/>
</dbReference>
<feature type="signal peptide" evidence="4">
    <location>
        <begin position="1"/>
        <end position="16"/>
    </location>
</feature>